<dbReference type="PANTHER" id="PTHR42707:SF2">
    <property type="entry name" value="ACD11 DEHYDROGENASE"/>
    <property type="match status" value="1"/>
</dbReference>
<keyword evidence="2" id="KW-0285">Flavoprotein</keyword>
<comment type="similarity">
    <text evidence="1">Belongs to the acyl-CoA dehydrogenase family.</text>
</comment>
<dbReference type="InterPro" id="IPR052904">
    <property type="entry name" value="Acyl-CoA_dehydrogenase-like"/>
</dbReference>
<dbReference type="OrthoDB" id="10251155at2759"/>
<dbReference type="AlphaFoldDB" id="A0A066VEX5"/>
<dbReference type="SUPFAM" id="SSF56645">
    <property type="entry name" value="Acyl-CoA dehydrogenase NM domain-like"/>
    <property type="match status" value="1"/>
</dbReference>
<dbReference type="InterPro" id="IPR036250">
    <property type="entry name" value="AcylCo_DH-like_C"/>
</dbReference>
<dbReference type="PANTHER" id="PTHR42707">
    <property type="entry name" value="ACYL-COA DEHYDROGENASE"/>
    <property type="match status" value="1"/>
</dbReference>
<evidence type="ECO:0000256" key="3">
    <source>
        <dbReference type="ARBA" id="ARBA00022827"/>
    </source>
</evidence>
<feature type="non-terminal residue" evidence="5">
    <location>
        <position position="519"/>
    </location>
</feature>
<keyword evidence="3" id="KW-0274">FAD</keyword>
<evidence type="ECO:0000313" key="6">
    <source>
        <dbReference type="Proteomes" id="UP000027361"/>
    </source>
</evidence>
<proteinExistence type="inferred from homology"/>
<protein>
    <submittedName>
        <fullName evidence="5">Acyl-CoA dehydrogenase/oxidase C-terminal</fullName>
    </submittedName>
</protein>
<organism evidence="5 6">
    <name type="scientific">Tilletiaria anomala (strain ATCC 24038 / CBS 436.72 / UBC 951)</name>
    <dbReference type="NCBI Taxonomy" id="1037660"/>
    <lineage>
        <taxon>Eukaryota</taxon>
        <taxon>Fungi</taxon>
        <taxon>Dikarya</taxon>
        <taxon>Basidiomycota</taxon>
        <taxon>Ustilaginomycotina</taxon>
        <taxon>Exobasidiomycetes</taxon>
        <taxon>Georgefischeriales</taxon>
        <taxon>Tilletiariaceae</taxon>
        <taxon>Tilletiaria</taxon>
    </lineage>
</organism>
<dbReference type="GeneID" id="25262055"/>
<dbReference type="Proteomes" id="UP000027361">
    <property type="component" value="Unassembled WGS sequence"/>
</dbReference>
<dbReference type="GO" id="GO:0003995">
    <property type="term" value="F:acyl-CoA dehydrogenase activity"/>
    <property type="evidence" value="ECO:0007669"/>
    <property type="project" value="TreeGrafter"/>
</dbReference>
<dbReference type="InterPro" id="IPR009100">
    <property type="entry name" value="AcylCoA_DH/oxidase_NM_dom_sf"/>
</dbReference>
<sequence>MKVEQGFQQRPFDLGDPWSRDPAFRAVVRRLLAPAPPALSAQHISQRLSAFSLRVATQARPWSHPGRCADPVLVNCDNWGRRIDRLETSEGWRRLTQWSVSNGLIGEAYGPKGQEQYLCRKEYDSAGGREALGGYARLYAFARTYLFAPDSRVNVCPTSMQDGAVRTLELYGTDEQQATYLPRLLSRDVETVWIAGQWMTEKPGGSDVAQTETRATRLESLASASSATTAAPMQPGKPGDLYLLDGFKWFSSCPDGNMALALARTSSSASGAGSAGLSLFLLPLRKSARRPIPAHLQRFVPDNNPHNDYNGIRMHRLKKKLGTELVPTAELELDGAIGELIGHEGRGVFYIASVLNLTRLYSASGTCAAISYALNIATDYAGRRRVNATHDAPRGTLLSEVPMHVERLARVNVTHRALLQLVFGTIALLSLSEARRATPEQDVLLRLLTPIAKAFSALRATECYVQCIEALGGQGYMQESGLGDVLKSATVERVWEGTPSVLSHDVKRVLVKSKGLALV</sequence>
<dbReference type="EMBL" id="JMSN01000096">
    <property type="protein sequence ID" value="KDN40016.1"/>
    <property type="molecule type" value="Genomic_DNA"/>
</dbReference>
<dbReference type="InterPro" id="IPR009075">
    <property type="entry name" value="AcylCo_DH/oxidase_C"/>
</dbReference>
<comment type="caution">
    <text evidence="5">The sequence shown here is derived from an EMBL/GenBank/DDBJ whole genome shotgun (WGS) entry which is preliminary data.</text>
</comment>
<dbReference type="InParanoid" id="A0A066VEX5"/>
<dbReference type="STRING" id="1037660.A0A066VEX5"/>
<evidence type="ECO:0000256" key="1">
    <source>
        <dbReference type="ARBA" id="ARBA00009347"/>
    </source>
</evidence>
<dbReference type="Pfam" id="PF00441">
    <property type="entry name" value="Acyl-CoA_dh_1"/>
    <property type="match status" value="1"/>
</dbReference>
<evidence type="ECO:0000313" key="5">
    <source>
        <dbReference type="EMBL" id="KDN40016.1"/>
    </source>
</evidence>
<dbReference type="RefSeq" id="XP_013241253.1">
    <property type="nucleotide sequence ID" value="XM_013385799.1"/>
</dbReference>
<feature type="domain" description="Acyl-CoA dehydrogenase/oxidase C-terminal" evidence="4">
    <location>
        <begin position="345"/>
        <end position="509"/>
    </location>
</feature>
<dbReference type="Gene3D" id="1.20.140.10">
    <property type="entry name" value="Butyryl-CoA Dehydrogenase, subunit A, domain 3"/>
    <property type="match status" value="1"/>
</dbReference>
<dbReference type="HOGENOM" id="CLU_016513_1_0_1"/>
<reference evidence="5 6" key="1">
    <citation type="submission" date="2014-05" db="EMBL/GenBank/DDBJ databases">
        <title>Draft genome sequence of a rare smut relative, Tilletiaria anomala UBC 951.</title>
        <authorList>
            <consortium name="DOE Joint Genome Institute"/>
            <person name="Toome M."/>
            <person name="Kuo A."/>
            <person name="Henrissat B."/>
            <person name="Lipzen A."/>
            <person name="Tritt A."/>
            <person name="Yoshinaga Y."/>
            <person name="Zane M."/>
            <person name="Barry K."/>
            <person name="Grigoriev I.V."/>
            <person name="Spatafora J.W."/>
            <person name="Aimea M.C."/>
        </authorList>
    </citation>
    <scope>NUCLEOTIDE SEQUENCE [LARGE SCALE GENOMIC DNA]</scope>
    <source>
        <strain evidence="5 6">UBC 951</strain>
    </source>
</reference>
<dbReference type="SUPFAM" id="SSF47203">
    <property type="entry name" value="Acyl-CoA dehydrogenase C-terminal domain-like"/>
    <property type="match status" value="1"/>
</dbReference>
<gene>
    <name evidence="5" type="ORF">K437DRAFT_208259</name>
</gene>
<dbReference type="Gene3D" id="6.10.250.600">
    <property type="match status" value="1"/>
</dbReference>
<name>A0A066VEX5_TILAU</name>
<dbReference type="OMA" id="IEMVAMT"/>
<keyword evidence="6" id="KW-1185">Reference proteome</keyword>
<evidence type="ECO:0000256" key="2">
    <source>
        <dbReference type="ARBA" id="ARBA00022630"/>
    </source>
</evidence>
<dbReference type="Gene3D" id="2.40.110.20">
    <property type="match status" value="1"/>
</dbReference>
<evidence type="ECO:0000259" key="4">
    <source>
        <dbReference type="Pfam" id="PF00441"/>
    </source>
</evidence>
<accession>A0A066VEX5</accession>